<sequence>MKAVKSCPRDSYPSGTEKTKVQFTCLNRSDVETRRLLRESRDVDITDKLVGKKPSFAETVTVPRECSQN</sequence>
<reference evidence="2" key="1">
    <citation type="submission" date="2022-11" db="UniProtKB">
        <authorList>
            <consortium name="WormBaseParasite"/>
        </authorList>
    </citation>
    <scope>IDENTIFICATION</scope>
</reference>
<dbReference type="Proteomes" id="UP000887576">
    <property type="component" value="Unplaced"/>
</dbReference>
<name>A0AC34QRD0_9BILA</name>
<accession>A0AC34QRD0</accession>
<protein>
    <submittedName>
        <fullName evidence="2">Uncharacterized protein</fullName>
    </submittedName>
</protein>
<organism evidence="1 2">
    <name type="scientific">Panagrolaimus sp. JU765</name>
    <dbReference type="NCBI Taxonomy" id="591449"/>
    <lineage>
        <taxon>Eukaryota</taxon>
        <taxon>Metazoa</taxon>
        <taxon>Ecdysozoa</taxon>
        <taxon>Nematoda</taxon>
        <taxon>Chromadorea</taxon>
        <taxon>Rhabditida</taxon>
        <taxon>Tylenchina</taxon>
        <taxon>Panagrolaimomorpha</taxon>
        <taxon>Panagrolaimoidea</taxon>
        <taxon>Panagrolaimidae</taxon>
        <taxon>Panagrolaimus</taxon>
    </lineage>
</organism>
<proteinExistence type="predicted"/>
<evidence type="ECO:0000313" key="2">
    <source>
        <dbReference type="WBParaSite" id="JU765_v2.g18727.t1"/>
    </source>
</evidence>
<dbReference type="WBParaSite" id="JU765_v2.g18727.t1">
    <property type="protein sequence ID" value="JU765_v2.g18727.t1"/>
    <property type="gene ID" value="JU765_v2.g18727"/>
</dbReference>
<evidence type="ECO:0000313" key="1">
    <source>
        <dbReference type="Proteomes" id="UP000887576"/>
    </source>
</evidence>